<dbReference type="PANTHER" id="PTHR30041">
    <property type="entry name" value="ARSENATE REDUCTASE"/>
    <property type="match status" value="1"/>
</dbReference>
<dbReference type="eggNOG" id="COG1393">
    <property type="taxonomic scope" value="Bacteria"/>
</dbReference>
<dbReference type="KEGG" id="sdl:Sdel_2040"/>
<evidence type="ECO:0000256" key="2">
    <source>
        <dbReference type="PROSITE-ProRule" id="PRU01282"/>
    </source>
</evidence>
<evidence type="ECO:0000256" key="1">
    <source>
        <dbReference type="ARBA" id="ARBA00007198"/>
    </source>
</evidence>
<dbReference type="InterPro" id="IPR036249">
    <property type="entry name" value="Thioredoxin-like_sf"/>
</dbReference>
<dbReference type="InterPro" id="IPR006660">
    <property type="entry name" value="Arsenate_reductase-like"/>
</dbReference>
<sequence length="114" mass="13025">MVKIYGITTCGSVKKALSFLKAKVIPYTFIDLKTTQISEAKLEEWLAKQPLSVLFNTKGTKFKTLGLSKEISDEEKKMWLLKEQLLFKRPIIECEDETLLVGFDEALYLRTFGG</sequence>
<dbReference type="InterPro" id="IPR006504">
    <property type="entry name" value="Tscrpt_reg_Spx/MgsR"/>
</dbReference>
<dbReference type="EMBL" id="CP001816">
    <property type="protein sequence ID" value="ACZ13053.1"/>
    <property type="molecule type" value="Genomic_DNA"/>
</dbReference>
<dbReference type="RefSeq" id="WP_012857798.1">
    <property type="nucleotide sequence ID" value="NC_013512.1"/>
</dbReference>
<evidence type="ECO:0000313" key="3">
    <source>
        <dbReference type="EMBL" id="ACZ13053.1"/>
    </source>
</evidence>
<dbReference type="CDD" id="cd02977">
    <property type="entry name" value="ArsC_family"/>
    <property type="match status" value="1"/>
</dbReference>
<comment type="similarity">
    <text evidence="1 2">Belongs to the ArsC family.</text>
</comment>
<dbReference type="Proteomes" id="UP000002222">
    <property type="component" value="Chromosome"/>
</dbReference>
<dbReference type="SUPFAM" id="SSF52833">
    <property type="entry name" value="Thioredoxin-like"/>
    <property type="match status" value="1"/>
</dbReference>
<dbReference type="HOGENOM" id="CLU_116644_2_1_7"/>
<dbReference type="PROSITE" id="PS51353">
    <property type="entry name" value="ARSC"/>
    <property type="match status" value="1"/>
</dbReference>
<keyword evidence="4" id="KW-1185">Reference proteome</keyword>
<dbReference type="AlphaFoldDB" id="D1B4N3"/>
<proteinExistence type="inferred from homology"/>
<organism evidence="3 4">
    <name type="scientific">Sulfurospirillum deleyianum (strain ATCC 51133 / DSM 6946 / 5175)</name>
    <dbReference type="NCBI Taxonomy" id="525898"/>
    <lineage>
        <taxon>Bacteria</taxon>
        <taxon>Pseudomonadati</taxon>
        <taxon>Campylobacterota</taxon>
        <taxon>Epsilonproteobacteria</taxon>
        <taxon>Campylobacterales</taxon>
        <taxon>Sulfurospirillaceae</taxon>
        <taxon>Sulfurospirillum</taxon>
    </lineage>
</organism>
<dbReference type="NCBIfam" id="TIGR01617">
    <property type="entry name" value="arsC_related"/>
    <property type="match status" value="1"/>
</dbReference>
<accession>D1B4N3</accession>
<dbReference type="STRING" id="525898.Sdel_2040"/>
<protein>
    <submittedName>
        <fullName evidence="3">Arsenate reductase-like protein</fullName>
    </submittedName>
</protein>
<reference evidence="3 4" key="2">
    <citation type="journal article" date="2010" name="Stand. Genomic Sci.">
        <title>Complete genome sequence of Sulfurospirillum deleyianum type strain (5175).</title>
        <authorList>
            <person name="Sikorski J."/>
            <person name="Lapidus A."/>
            <person name="Copeland A."/>
            <person name="Glavina Del Rio T."/>
            <person name="Nolan M."/>
            <person name="Lucas S."/>
            <person name="Chen F."/>
            <person name="Tice H."/>
            <person name="Cheng J.F."/>
            <person name="Saunders E."/>
            <person name="Bruce D."/>
            <person name="Goodwin L."/>
            <person name="Pitluck S."/>
            <person name="Ovchinnikova G."/>
            <person name="Pati A."/>
            <person name="Ivanova N."/>
            <person name="Mavromatis K."/>
            <person name="Chen A."/>
            <person name="Palaniappan K."/>
            <person name="Chain P."/>
            <person name="Land M."/>
            <person name="Hauser L."/>
            <person name="Chang Y.J."/>
            <person name="Jeffries C.D."/>
            <person name="Brettin T."/>
            <person name="Detter J.C."/>
            <person name="Han C."/>
            <person name="Rohde M."/>
            <person name="Lang E."/>
            <person name="Spring S."/>
            <person name="Goker M."/>
            <person name="Bristow J."/>
            <person name="Eisen J.A."/>
            <person name="Markowitz V."/>
            <person name="Hugenholtz P."/>
            <person name="Kyrpides N.C."/>
            <person name="Klenk H.P."/>
        </authorList>
    </citation>
    <scope>NUCLEOTIDE SEQUENCE [LARGE SCALE GENOMIC DNA]</scope>
    <source>
        <strain evidence="4">ATCC 51133 / DSM 6946 / 5175</strain>
    </source>
</reference>
<name>D1B4N3_SULD5</name>
<evidence type="ECO:0000313" key="4">
    <source>
        <dbReference type="Proteomes" id="UP000002222"/>
    </source>
</evidence>
<reference evidence="4" key="1">
    <citation type="submission" date="2009-11" db="EMBL/GenBank/DDBJ databases">
        <title>The complete genome of Sulfurospirillum deleyianum DSM 6946.</title>
        <authorList>
            <consortium name="US DOE Joint Genome Institute (JGI-PGF)"/>
            <person name="Lucas S."/>
            <person name="Copeland A."/>
            <person name="Lapidus A."/>
            <person name="Glavina del Rio T."/>
            <person name="Dalin E."/>
            <person name="Tice H."/>
            <person name="Bruce D."/>
            <person name="Goodwin L."/>
            <person name="Pitluck S."/>
            <person name="Kyrpides N."/>
            <person name="Mavromatis K."/>
            <person name="Ivanova N."/>
            <person name="Ovchinnikova G."/>
            <person name="Munk A.C."/>
            <person name="Lu M."/>
            <person name="Brettin T."/>
            <person name="Detter J.C."/>
            <person name="Han C."/>
            <person name="Tapia R."/>
            <person name="Larimer F."/>
            <person name="Land M."/>
            <person name="Hauser L."/>
            <person name="Markowitz V."/>
            <person name="Cheng J.F."/>
            <person name="Hugenholtz P."/>
            <person name="Woyke T."/>
            <person name="Wu D."/>
            <person name="Aumann P."/>
            <person name="Schneider S."/>
            <person name="Lang E."/>
            <person name="Spring S."/>
            <person name="Klenk H.P."/>
            <person name="Eisen J.A."/>
        </authorList>
    </citation>
    <scope>NUCLEOTIDE SEQUENCE [LARGE SCALE GENOMIC DNA]</scope>
    <source>
        <strain evidence="4">ATCC 51133 / DSM 6946 / 5175</strain>
    </source>
</reference>
<dbReference type="Pfam" id="PF03960">
    <property type="entry name" value="ArsC"/>
    <property type="match status" value="1"/>
</dbReference>
<dbReference type="OrthoDB" id="9803749at2"/>
<dbReference type="PANTHER" id="PTHR30041:SF8">
    <property type="entry name" value="PROTEIN YFFB"/>
    <property type="match status" value="1"/>
</dbReference>
<dbReference type="Gene3D" id="3.40.30.10">
    <property type="entry name" value="Glutaredoxin"/>
    <property type="match status" value="1"/>
</dbReference>
<gene>
    <name evidence="3" type="ordered locus">Sdel_2040</name>
</gene>